<evidence type="ECO:0000313" key="1">
    <source>
        <dbReference type="Proteomes" id="UP000887572"/>
    </source>
</evidence>
<evidence type="ECO:0000313" key="2">
    <source>
        <dbReference type="WBParaSite" id="Gr19_v10_g5730.t1"/>
    </source>
</evidence>
<reference evidence="2" key="1">
    <citation type="submission" date="2022-11" db="UniProtKB">
        <authorList>
            <consortium name="WormBaseParasite"/>
        </authorList>
    </citation>
    <scope>IDENTIFICATION</scope>
</reference>
<protein>
    <submittedName>
        <fullName evidence="2">Uncharacterized protein</fullName>
    </submittedName>
</protein>
<proteinExistence type="predicted"/>
<keyword evidence="1" id="KW-1185">Reference proteome</keyword>
<organism evidence="1 2">
    <name type="scientific">Globodera rostochiensis</name>
    <name type="common">Golden nematode worm</name>
    <name type="synonym">Heterodera rostochiensis</name>
    <dbReference type="NCBI Taxonomy" id="31243"/>
    <lineage>
        <taxon>Eukaryota</taxon>
        <taxon>Metazoa</taxon>
        <taxon>Ecdysozoa</taxon>
        <taxon>Nematoda</taxon>
        <taxon>Chromadorea</taxon>
        <taxon>Rhabditida</taxon>
        <taxon>Tylenchina</taxon>
        <taxon>Tylenchomorpha</taxon>
        <taxon>Tylenchoidea</taxon>
        <taxon>Heteroderidae</taxon>
        <taxon>Heteroderinae</taxon>
        <taxon>Globodera</taxon>
    </lineage>
</organism>
<sequence length="74" mass="8580">MDAILQNTFFFINHQSLPHSLHPSFFALLPSLFSSFSTLPRQLNSAARPLQMSSEWRSRRRLRCAGFSTSGFWF</sequence>
<dbReference type="WBParaSite" id="Gr19_v10_g5730.t1">
    <property type="protein sequence ID" value="Gr19_v10_g5730.t1"/>
    <property type="gene ID" value="Gr19_v10_g5730"/>
</dbReference>
<accession>A0A914HY52</accession>
<dbReference type="Proteomes" id="UP000887572">
    <property type="component" value="Unplaced"/>
</dbReference>
<dbReference type="AlphaFoldDB" id="A0A914HY52"/>
<name>A0A914HY52_GLORO</name>